<gene>
    <name evidence="5" type="ORF">PILCRDRAFT_9162</name>
</gene>
<evidence type="ECO:0000256" key="2">
    <source>
        <dbReference type="ARBA" id="ARBA00022679"/>
    </source>
</evidence>
<dbReference type="InterPro" id="IPR013216">
    <property type="entry name" value="Methyltransf_11"/>
</dbReference>
<dbReference type="GO" id="GO:0030488">
    <property type="term" value="P:tRNA methylation"/>
    <property type="evidence" value="ECO:0007669"/>
    <property type="project" value="TreeGrafter"/>
</dbReference>
<feature type="domain" description="Methyltransferase type 11" evidence="4">
    <location>
        <begin position="59"/>
        <end position="160"/>
    </location>
</feature>
<dbReference type="AlphaFoldDB" id="A0A0C3FN83"/>
<proteinExistence type="predicted"/>
<dbReference type="EMBL" id="KN833002">
    <property type="protein sequence ID" value="KIM80711.1"/>
    <property type="molecule type" value="Genomic_DNA"/>
</dbReference>
<reference evidence="6" key="2">
    <citation type="submission" date="2015-01" db="EMBL/GenBank/DDBJ databases">
        <title>Evolutionary Origins and Diversification of the Mycorrhizal Mutualists.</title>
        <authorList>
            <consortium name="DOE Joint Genome Institute"/>
            <consortium name="Mycorrhizal Genomics Consortium"/>
            <person name="Kohler A."/>
            <person name="Kuo A."/>
            <person name="Nagy L.G."/>
            <person name="Floudas D."/>
            <person name="Copeland A."/>
            <person name="Barry K.W."/>
            <person name="Cichocki N."/>
            <person name="Veneault-Fourrey C."/>
            <person name="LaButti K."/>
            <person name="Lindquist E.A."/>
            <person name="Lipzen A."/>
            <person name="Lundell T."/>
            <person name="Morin E."/>
            <person name="Murat C."/>
            <person name="Riley R."/>
            <person name="Ohm R."/>
            <person name="Sun H."/>
            <person name="Tunlid A."/>
            <person name="Henrissat B."/>
            <person name="Grigoriev I.V."/>
            <person name="Hibbett D.S."/>
            <person name="Martin F."/>
        </authorList>
    </citation>
    <scope>NUCLEOTIDE SEQUENCE [LARGE SCALE GENOMIC DNA]</scope>
    <source>
        <strain evidence="6">F 1598</strain>
    </source>
</reference>
<evidence type="ECO:0000259" key="4">
    <source>
        <dbReference type="Pfam" id="PF08241"/>
    </source>
</evidence>
<dbReference type="STRING" id="765440.A0A0C3FN83"/>
<dbReference type="GO" id="GO:0005634">
    <property type="term" value="C:nucleus"/>
    <property type="evidence" value="ECO:0007669"/>
    <property type="project" value="TreeGrafter"/>
</dbReference>
<dbReference type="Proteomes" id="UP000054166">
    <property type="component" value="Unassembled WGS sequence"/>
</dbReference>
<dbReference type="Pfam" id="PF08241">
    <property type="entry name" value="Methyltransf_11"/>
    <property type="match status" value="1"/>
</dbReference>
<feature type="region of interest" description="Disordered" evidence="3">
    <location>
        <begin position="218"/>
        <end position="242"/>
    </location>
</feature>
<dbReference type="OrthoDB" id="271595at2759"/>
<dbReference type="HOGENOM" id="CLU_029501_2_0_1"/>
<dbReference type="FunCoup" id="A0A0C3FN83">
    <property type="interactions" value="415"/>
</dbReference>
<feature type="compositionally biased region" description="Polar residues" evidence="3">
    <location>
        <begin position="232"/>
        <end position="242"/>
    </location>
</feature>
<dbReference type="GO" id="GO:0000049">
    <property type="term" value="F:tRNA binding"/>
    <property type="evidence" value="ECO:0007669"/>
    <property type="project" value="TreeGrafter"/>
</dbReference>
<dbReference type="GO" id="GO:0106335">
    <property type="term" value="F:tRNA (5-carboxymethyluridine(34)-5-O)-methyltransferase activity"/>
    <property type="evidence" value="ECO:0007669"/>
    <property type="project" value="TreeGrafter"/>
</dbReference>
<evidence type="ECO:0000313" key="6">
    <source>
        <dbReference type="Proteomes" id="UP000054166"/>
    </source>
</evidence>
<dbReference type="Gene3D" id="3.40.50.150">
    <property type="entry name" value="Vaccinia Virus protein VP39"/>
    <property type="match status" value="1"/>
</dbReference>
<keyword evidence="6" id="KW-1185">Reference proteome</keyword>
<dbReference type="GO" id="GO:0008757">
    <property type="term" value="F:S-adenosylmethionine-dependent methyltransferase activity"/>
    <property type="evidence" value="ECO:0007669"/>
    <property type="project" value="InterPro"/>
</dbReference>
<evidence type="ECO:0000313" key="5">
    <source>
        <dbReference type="EMBL" id="KIM80711.1"/>
    </source>
</evidence>
<dbReference type="GO" id="GO:0002098">
    <property type="term" value="P:tRNA wobble uridine modification"/>
    <property type="evidence" value="ECO:0007669"/>
    <property type="project" value="TreeGrafter"/>
</dbReference>
<dbReference type="GO" id="GO:0005737">
    <property type="term" value="C:cytoplasm"/>
    <property type="evidence" value="ECO:0007669"/>
    <property type="project" value="TreeGrafter"/>
</dbReference>
<dbReference type="PANTHER" id="PTHR13069:SF21">
    <property type="entry name" value="ALKYLATED DNA REPAIR PROTEIN ALKB HOMOLOG 8"/>
    <property type="match status" value="1"/>
</dbReference>
<dbReference type="SUPFAM" id="SSF53335">
    <property type="entry name" value="S-adenosyl-L-methionine-dependent methyltransferases"/>
    <property type="match status" value="1"/>
</dbReference>
<protein>
    <recommendedName>
        <fullName evidence="4">Methyltransferase type 11 domain-containing protein</fullName>
    </recommendedName>
</protein>
<dbReference type="CDD" id="cd02440">
    <property type="entry name" value="AdoMet_MTases"/>
    <property type="match status" value="1"/>
</dbReference>
<reference evidence="5 6" key="1">
    <citation type="submission" date="2014-04" db="EMBL/GenBank/DDBJ databases">
        <authorList>
            <consortium name="DOE Joint Genome Institute"/>
            <person name="Kuo A."/>
            <person name="Tarkka M."/>
            <person name="Buscot F."/>
            <person name="Kohler A."/>
            <person name="Nagy L.G."/>
            <person name="Floudas D."/>
            <person name="Copeland A."/>
            <person name="Barry K.W."/>
            <person name="Cichocki N."/>
            <person name="Veneault-Fourrey C."/>
            <person name="LaButti K."/>
            <person name="Lindquist E.A."/>
            <person name="Lipzen A."/>
            <person name="Lundell T."/>
            <person name="Morin E."/>
            <person name="Murat C."/>
            <person name="Sun H."/>
            <person name="Tunlid A."/>
            <person name="Henrissat B."/>
            <person name="Grigoriev I.V."/>
            <person name="Hibbett D.S."/>
            <person name="Martin F."/>
            <person name="Nordberg H.P."/>
            <person name="Cantor M.N."/>
            <person name="Hua S.X."/>
        </authorList>
    </citation>
    <scope>NUCLEOTIDE SEQUENCE [LARGE SCALE GENOMIC DNA]</scope>
    <source>
        <strain evidence="5 6">F 1598</strain>
    </source>
</reference>
<accession>A0A0C3FN83</accession>
<keyword evidence="1" id="KW-0489">Methyltransferase</keyword>
<organism evidence="5 6">
    <name type="scientific">Piloderma croceum (strain F 1598)</name>
    <dbReference type="NCBI Taxonomy" id="765440"/>
    <lineage>
        <taxon>Eukaryota</taxon>
        <taxon>Fungi</taxon>
        <taxon>Dikarya</taxon>
        <taxon>Basidiomycota</taxon>
        <taxon>Agaricomycotina</taxon>
        <taxon>Agaricomycetes</taxon>
        <taxon>Agaricomycetidae</taxon>
        <taxon>Atheliales</taxon>
        <taxon>Atheliaceae</taxon>
        <taxon>Piloderma</taxon>
    </lineage>
</organism>
<dbReference type="PANTHER" id="PTHR13069">
    <property type="entry name" value="ALKYLATED DNA REPAIR PROTEIN ALKB HOMOLOG 8"/>
    <property type="match status" value="1"/>
</dbReference>
<evidence type="ECO:0000256" key="3">
    <source>
        <dbReference type="SAM" id="MobiDB-lite"/>
    </source>
</evidence>
<evidence type="ECO:0000256" key="1">
    <source>
        <dbReference type="ARBA" id="ARBA00022603"/>
    </source>
</evidence>
<dbReference type="InParanoid" id="A0A0C3FN83"/>
<dbReference type="InterPro" id="IPR051422">
    <property type="entry name" value="AlkB_tRNA_MeTrf/Diox"/>
</dbReference>
<sequence>MPKTSVTPAQIENNPQAHEDQHVHAVYDKIASHFSSTRYKPWPIIAHFLSTLSTGSVGLDAGTGNGKYLPLPLDRPPGSICTIGLDRSRNLLEIARTAGADVDEASTIKCMPREVIWGDVIGKGWRDGAFDYAISIATIHHLATHDRRKLAVKRLLQCVSPSRGRILIYVWAIEQDELSRRSVPTESYTKNDSLAESGMGPGRDVFVPWVLSRQNTNNGKLKGKLSKDPLASRSNVTDSTQSCTNGTSIEVTLMLGPDEPQVFNRYYHMFAEGELVELVRSAAGDLGIHIGPIPDQTLSSGPGMEWKGRGLEIVQDGWERSNYYVELRCWEK</sequence>
<name>A0A0C3FN83_PILCF</name>
<keyword evidence="2" id="KW-0808">Transferase</keyword>
<dbReference type="InterPro" id="IPR029063">
    <property type="entry name" value="SAM-dependent_MTases_sf"/>
</dbReference>